<evidence type="ECO:0000256" key="2">
    <source>
        <dbReference type="ARBA" id="ARBA00022801"/>
    </source>
</evidence>
<dbReference type="AlphaFoldDB" id="A0AAU9KC02"/>
<name>A0AAU9KC02_9CILI</name>
<dbReference type="EMBL" id="CAJZBQ010000062">
    <property type="protein sequence ID" value="CAG9335556.1"/>
    <property type="molecule type" value="Genomic_DNA"/>
</dbReference>
<comment type="caution">
    <text evidence="4">The sequence shown here is derived from an EMBL/GenBank/DDBJ whole genome shotgun (WGS) entry which is preliminary data.</text>
</comment>
<dbReference type="NCBIfam" id="TIGR00369">
    <property type="entry name" value="unchar_dom_1"/>
    <property type="match status" value="1"/>
</dbReference>
<dbReference type="GO" id="GO:0047617">
    <property type="term" value="F:fatty acyl-CoA hydrolase activity"/>
    <property type="evidence" value="ECO:0007669"/>
    <property type="project" value="InterPro"/>
</dbReference>
<protein>
    <recommendedName>
        <fullName evidence="3">Thioesterase domain-containing protein</fullName>
    </recommendedName>
</protein>
<accession>A0AAU9KC02</accession>
<dbReference type="Gene3D" id="3.10.129.10">
    <property type="entry name" value="Hotdog Thioesterase"/>
    <property type="match status" value="1"/>
</dbReference>
<dbReference type="Proteomes" id="UP001162131">
    <property type="component" value="Unassembled WGS sequence"/>
</dbReference>
<comment type="similarity">
    <text evidence="1">Belongs to the thioesterase PaaI family.</text>
</comment>
<dbReference type="InterPro" id="IPR003736">
    <property type="entry name" value="PAAI_dom"/>
</dbReference>
<keyword evidence="5" id="KW-1185">Reference proteome</keyword>
<dbReference type="SUPFAM" id="SSF54637">
    <property type="entry name" value="Thioesterase/thiol ester dehydrase-isomerase"/>
    <property type="match status" value="1"/>
</dbReference>
<sequence>MAGLLRLEKIFTKVRNRTKPSFDMDLYIRTLIEDVKETENSFNAKFKFYVTPEYCNHNGLLHGGAISTMLDNYTYLVVIAADKLDRTALSTNLTLSFISSAAAGDELTVTAEVLKIEDELAHAQAEIWNGGKLVAHGKHTLGFVSRKNYLLN</sequence>
<organism evidence="4 5">
    <name type="scientific">Blepharisma stoltei</name>
    <dbReference type="NCBI Taxonomy" id="1481888"/>
    <lineage>
        <taxon>Eukaryota</taxon>
        <taxon>Sar</taxon>
        <taxon>Alveolata</taxon>
        <taxon>Ciliophora</taxon>
        <taxon>Postciliodesmatophora</taxon>
        <taxon>Heterotrichea</taxon>
        <taxon>Heterotrichida</taxon>
        <taxon>Blepharismidae</taxon>
        <taxon>Blepharisma</taxon>
    </lineage>
</organism>
<keyword evidence="2" id="KW-0378">Hydrolase</keyword>
<dbReference type="PANTHER" id="PTHR21660">
    <property type="entry name" value="THIOESTERASE SUPERFAMILY MEMBER-RELATED"/>
    <property type="match status" value="1"/>
</dbReference>
<dbReference type="InterPro" id="IPR029069">
    <property type="entry name" value="HotDog_dom_sf"/>
</dbReference>
<evidence type="ECO:0000256" key="1">
    <source>
        <dbReference type="ARBA" id="ARBA00008324"/>
    </source>
</evidence>
<dbReference type="Pfam" id="PF03061">
    <property type="entry name" value="4HBT"/>
    <property type="match status" value="1"/>
</dbReference>
<dbReference type="PANTHER" id="PTHR21660:SF1">
    <property type="entry name" value="ACYL-COENZYME A THIOESTERASE 13"/>
    <property type="match status" value="1"/>
</dbReference>
<evidence type="ECO:0000313" key="5">
    <source>
        <dbReference type="Proteomes" id="UP001162131"/>
    </source>
</evidence>
<proteinExistence type="inferred from homology"/>
<feature type="domain" description="Thioesterase" evidence="3">
    <location>
        <begin position="58"/>
        <end position="132"/>
    </location>
</feature>
<evidence type="ECO:0000259" key="3">
    <source>
        <dbReference type="Pfam" id="PF03061"/>
    </source>
</evidence>
<reference evidence="4" key="1">
    <citation type="submission" date="2021-09" db="EMBL/GenBank/DDBJ databases">
        <authorList>
            <consortium name="AG Swart"/>
            <person name="Singh M."/>
            <person name="Singh A."/>
            <person name="Seah K."/>
            <person name="Emmerich C."/>
        </authorList>
    </citation>
    <scope>NUCLEOTIDE SEQUENCE</scope>
    <source>
        <strain evidence="4">ATCC30299</strain>
    </source>
</reference>
<evidence type="ECO:0000313" key="4">
    <source>
        <dbReference type="EMBL" id="CAG9335556.1"/>
    </source>
</evidence>
<dbReference type="InterPro" id="IPR006683">
    <property type="entry name" value="Thioestr_dom"/>
</dbReference>
<gene>
    <name evidence="4" type="ORF">BSTOLATCC_MIC64022</name>
</gene>
<dbReference type="CDD" id="cd03443">
    <property type="entry name" value="PaaI_thioesterase"/>
    <property type="match status" value="1"/>
</dbReference>
<dbReference type="InterPro" id="IPR039298">
    <property type="entry name" value="ACOT13"/>
</dbReference>